<name>A0A9X6Y8S7_BACTU</name>
<accession>A0A9X6Y8S7</accession>
<dbReference type="AlphaFoldDB" id="A0A9X6Y8S7"/>
<organism evidence="1 2">
    <name type="scientific">Bacillus thuringiensis</name>
    <dbReference type="NCBI Taxonomy" id="1428"/>
    <lineage>
        <taxon>Bacteria</taxon>
        <taxon>Bacillati</taxon>
        <taxon>Bacillota</taxon>
        <taxon>Bacilli</taxon>
        <taxon>Bacillales</taxon>
        <taxon>Bacillaceae</taxon>
        <taxon>Bacillus</taxon>
        <taxon>Bacillus cereus group</taxon>
    </lineage>
</organism>
<gene>
    <name evidence="1" type="ORF">CON71_23795</name>
</gene>
<proteinExistence type="predicted"/>
<evidence type="ECO:0000313" key="1">
    <source>
        <dbReference type="EMBL" id="PEA87586.1"/>
    </source>
</evidence>
<evidence type="ECO:0000313" key="2">
    <source>
        <dbReference type="Proteomes" id="UP000220702"/>
    </source>
</evidence>
<comment type="caution">
    <text evidence="1">The sequence shown here is derived from an EMBL/GenBank/DDBJ whole genome shotgun (WGS) entry which is preliminary data.</text>
</comment>
<dbReference type="EMBL" id="NVNL01000046">
    <property type="protein sequence ID" value="PEA87586.1"/>
    <property type="molecule type" value="Genomic_DNA"/>
</dbReference>
<protein>
    <submittedName>
        <fullName evidence="1">Uncharacterized protein</fullName>
    </submittedName>
</protein>
<reference evidence="1 2" key="1">
    <citation type="submission" date="2017-09" db="EMBL/GenBank/DDBJ databases">
        <title>Large-scale bioinformatics analysis of Bacillus genomes uncovers conserved roles of natural products in bacterial physiology.</title>
        <authorList>
            <consortium name="Agbiome Team Llc"/>
            <person name="Bleich R.M."/>
            <person name="Grubbs K.J."/>
            <person name="Santa Maria K.C."/>
            <person name="Allen S.E."/>
            <person name="Farag S."/>
            <person name="Shank E.A."/>
            <person name="Bowers A."/>
        </authorList>
    </citation>
    <scope>NUCLEOTIDE SEQUENCE [LARGE SCALE GENOMIC DNA]</scope>
    <source>
        <strain evidence="1 2">AFS089089</strain>
    </source>
</reference>
<dbReference type="RefSeq" id="WP_098902381.1">
    <property type="nucleotide sequence ID" value="NZ_NVNL01000046.1"/>
</dbReference>
<sequence>MNGEIKSEQGKKYAYLKGSSLNHEIGVLARAITLDTNCEYRIRFSAKGQGEFYVNGGASVITIDNGNPSSIAGAKEYSYSFYSKEKNVKLSFLAFYISPL</sequence>
<dbReference type="Proteomes" id="UP000220702">
    <property type="component" value="Unassembled WGS sequence"/>
</dbReference>